<dbReference type="GO" id="GO:0019867">
    <property type="term" value="C:outer membrane"/>
    <property type="evidence" value="ECO:0007669"/>
    <property type="project" value="InterPro"/>
</dbReference>
<reference evidence="3" key="1">
    <citation type="submission" date="2017-09" db="EMBL/GenBank/DDBJ databases">
        <title>Metaegenomics of thermophilic ammonia-oxidizing enrichment culture.</title>
        <authorList>
            <person name="Kato S."/>
            <person name="Suzuki K."/>
        </authorList>
    </citation>
    <scope>NUCLEOTIDE SEQUENCE [LARGE SCALE GENOMIC DNA]</scope>
</reference>
<organism evidence="2 3">
    <name type="scientific">Candidatus Thermoflexus japonica</name>
    <dbReference type="NCBI Taxonomy" id="2035417"/>
    <lineage>
        <taxon>Bacteria</taxon>
        <taxon>Bacillati</taxon>
        <taxon>Chloroflexota</taxon>
        <taxon>Thermoflexia</taxon>
        <taxon>Thermoflexales</taxon>
        <taxon>Thermoflexaceae</taxon>
        <taxon>Thermoflexus</taxon>
    </lineage>
</organism>
<name>A0A2H5Y8T7_9CHLR</name>
<evidence type="ECO:0000313" key="2">
    <source>
        <dbReference type="EMBL" id="GBD09849.1"/>
    </source>
</evidence>
<dbReference type="GO" id="GO:0046903">
    <property type="term" value="P:secretion"/>
    <property type="evidence" value="ECO:0007669"/>
    <property type="project" value="InterPro"/>
</dbReference>
<accession>A0A2H5Y8T7</accession>
<evidence type="ECO:0000313" key="3">
    <source>
        <dbReference type="Proteomes" id="UP000236642"/>
    </source>
</evidence>
<dbReference type="InterPro" id="IPR010812">
    <property type="entry name" value="HrpJ-like"/>
</dbReference>
<proteinExistence type="predicted"/>
<dbReference type="EMBL" id="BEHY01000073">
    <property type="protein sequence ID" value="GBD09849.1"/>
    <property type="molecule type" value="Genomic_DNA"/>
</dbReference>
<feature type="domain" description="Hypersensitivity response secretion-like HrpJ" evidence="1">
    <location>
        <begin position="13"/>
        <end position="75"/>
    </location>
</feature>
<protein>
    <recommendedName>
        <fullName evidence="1">Hypersensitivity response secretion-like HrpJ domain-containing protein</fullName>
    </recommendedName>
</protein>
<evidence type="ECO:0000259" key="1">
    <source>
        <dbReference type="Pfam" id="PF07201"/>
    </source>
</evidence>
<dbReference type="AlphaFoldDB" id="A0A2H5Y8T7"/>
<dbReference type="Proteomes" id="UP000236642">
    <property type="component" value="Unassembled WGS sequence"/>
</dbReference>
<gene>
    <name evidence="2" type="ORF">HRbin22_02111</name>
</gene>
<dbReference type="Pfam" id="PF07201">
    <property type="entry name" value="HrpJ"/>
    <property type="match status" value="1"/>
</dbReference>
<sequence>MSASESAIPPEAIRRLLERLPDLSEDERALLLALTQLDQEIGRSLSPEEQQLLQRLAASLEGYDPEEIRAAIRRLVQSRPQRPAESWPGDLRRRLRRRLEGR</sequence>
<comment type="caution">
    <text evidence="2">The sequence shown here is derived from an EMBL/GenBank/DDBJ whole genome shotgun (WGS) entry which is preliminary data.</text>
</comment>